<organism evidence="2 3">
    <name type="scientific">Mucuna pruriens</name>
    <name type="common">Velvet bean</name>
    <name type="synonym">Dolichos pruriens</name>
    <dbReference type="NCBI Taxonomy" id="157652"/>
    <lineage>
        <taxon>Eukaryota</taxon>
        <taxon>Viridiplantae</taxon>
        <taxon>Streptophyta</taxon>
        <taxon>Embryophyta</taxon>
        <taxon>Tracheophyta</taxon>
        <taxon>Spermatophyta</taxon>
        <taxon>Magnoliopsida</taxon>
        <taxon>eudicotyledons</taxon>
        <taxon>Gunneridae</taxon>
        <taxon>Pentapetalae</taxon>
        <taxon>rosids</taxon>
        <taxon>fabids</taxon>
        <taxon>Fabales</taxon>
        <taxon>Fabaceae</taxon>
        <taxon>Papilionoideae</taxon>
        <taxon>50 kb inversion clade</taxon>
        <taxon>NPAAA clade</taxon>
        <taxon>indigoferoid/millettioid clade</taxon>
        <taxon>Phaseoleae</taxon>
        <taxon>Mucuna</taxon>
    </lineage>
</organism>
<feature type="region of interest" description="Disordered" evidence="1">
    <location>
        <begin position="1"/>
        <end position="83"/>
    </location>
</feature>
<accession>A0A371EBU7</accession>
<dbReference type="Proteomes" id="UP000257109">
    <property type="component" value="Unassembled WGS sequence"/>
</dbReference>
<feature type="compositionally biased region" description="Basic and acidic residues" evidence="1">
    <location>
        <begin position="1"/>
        <end position="15"/>
    </location>
</feature>
<keyword evidence="3" id="KW-1185">Reference proteome</keyword>
<gene>
    <name evidence="2" type="ORF">CR513_58062</name>
</gene>
<comment type="caution">
    <text evidence="2">The sequence shown here is derived from an EMBL/GenBank/DDBJ whole genome shotgun (WGS) entry which is preliminary data.</text>
</comment>
<reference evidence="2" key="1">
    <citation type="submission" date="2018-05" db="EMBL/GenBank/DDBJ databases">
        <title>Draft genome of Mucuna pruriens seed.</title>
        <authorList>
            <person name="Nnadi N.E."/>
            <person name="Vos R."/>
            <person name="Hasami M.H."/>
            <person name="Devisetty U.K."/>
            <person name="Aguiy J.C."/>
        </authorList>
    </citation>
    <scope>NUCLEOTIDE SEQUENCE [LARGE SCALE GENOMIC DNA]</scope>
    <source>
        <strain evidence="2">JCA_2017</strain>
    </source>
</reference>
<name>A0A371EBU7_MUCPR</name>
<evidence type="ECO:0000256" key="1">
    <source>
        <dbReference type="SAM" id="MobiDB-lite"/>
    </source>
</evidence>
<dbReference type="AlphaFoldDB" id="A0A371EBU7"/>
<protein>
    <submittedName>
        <fullName evidence="2">Uncharacterized protein</fullName>
    </submittedName>
</protein>
<proteinExistence type="predicted"/>
<feature type="non-terminal residue" evidence="2">
    <location>
        <position position="1"/>
    </location>
</feature>
<feature type="compositionally biased region" description="Low complexity" evidence="1">
    <location>
        <begin position="16"/>
        <end position="30"/>
    </location>
</feature>
<evidence type="ECO:0000313" key="2">
    <source>
        <dbReference type="EMBL" id="RDX63502.1"/>
    </source>
</evidence>
<dbReference type="EMBL" id="QJKJ01014861">
    <property type="protein sequence ID" value="RDX63502.1"/>
    <property type="molecule type" value="Genomic_DNA"/>
</dbReference>
<evidence type="ECO:0000313" key="3">
    <source>
        <dbReference type="Proteomes" id="UP000257109"/>
    </source>
</evidence>
<sequence>MILLEDRIVDSDSSKSKSSSISDSDTSCDYSPDEEGDLLMRSKSSQLRPEASRPDEADYVMSTPLMSTPIHPDPSRHQRPTPL</sequence>